<feature type="region of interest" description="Disordered" evidence="1">
    <location>
        <begin position="121"/>
        <end position="170"/>
    </location>
</feature>
<evidence type="ECO:0000313" key="3">
    <source>
        <dbReference type="Proteomes" id="UP001153620"/>
    </source>
</evidence>
<dbReference type="EMBL" id="OU895878">
    <property type="protein sequence ID" value="CAG9803664.1"/>
    <property type="molecule type" value="Genomic_DNA"/>
</dbReference>
<dbReference type="Gene3D" id="2.40.70.10">
    <property type="entry name" value="Acid Proteases"/>
    <property type="match status" value="1"/>
</dbReference>
<protein>
    <recommendedName>
        <fullName evidence="4">Peptidase A2 domain-containing protein</fullName>
    </recommendedName>
</protein>
<feature type="compositionally biased region" description="Polar residues" evidence="1">
    <location>
        <begin position="251"/>
        <end position="260"/>
    </location>
</feature>
<reference evidence="2" key="2">
    <citation type="submission" date="2022-10" db="EMBL/GenBank/DDBJ databases">
        <authorList>
            <consortium name="ENA_rothamsted_submissions"/>
            <consortium name="culmorum"/>
            <person name="King R."/>
        </authorList>
    </citation>
    <scope>NUCLEOTIDE SEQUENCE</scope>
</reference>
<sequence>MSVICTRCGRVGSQRNKLINCCGLGCQTKIHDNCLHVDEGRVVDGHLVWCCGYHLRETSAIHRENEQARSSSRVIDDTESRGRNQSQDINLIDTDFNEQRNEELLIPMVNEQPPLVPSLVDLDNANNSRRDADQVPFRSADTAEGNNAEAGSLLRDDDPTNTPLISNNNVNIIPRNVGPRRNNRLDENRGLSLRNVTRNVDNRPNPRRQVNSFYASSPGNGFERNQFIPRQSNYSRISNHARFQEEDSQFHPRQSNQFRASQRLRVQNERRQYYPRQTNNSRGYQSRFQSGRDQFNATHSNYSQMFNQTGGLGRITDLQEEEEQLLNLMNGQGIESDNVQETQDDKGASTSQNQHYITTDDGDTVLNYHEGEKFLTARTSRVLLGVIVLRLEGKVNAAFLVDTGSTASLIEESLANSLGLYGPSYALKLHWTGDHKREETESRVVKIKAFKTHDETVGRHIYFRTVKNLKVGSQKLVAKEIKSKYPYLNDLELTDYDSVSGIIGIDNIWMFKNKLVLSKNHQNHMPIGIRCELGDYIMQSQYPLDITYAELDKSNYVEAPEINFSHFCQMTDEESEEFKILEEEALTLESFLPYANSREKHYEKLAVDIMAKNTKRIEGTTQFESALLWKENNAAVYEWIKRGAKNPTVYMKHRIDDINFLTDKKDWNWIPTEYMPADLGTKETSMTKLEYENEWFFPKLFGLPQEQWPMFEPNWEQMHLTMQQEVENRLDPKRVNSHLSLIYAGQFIYKLKEALKVRRLRDELKLRENLLKEKPNNKDLQFEVKSLRLKIEEEMAALDRRGGSYKS</sequence>
<organism evidence="2 3">
    <name type="scientific">Chironomus riparius</name>
    <dbReference type="NCBI Taxonomy" id="315576"/>
    <lineage>
        <taxon>Eukaryota</taxon>
        <taxon>Metazoa</taxon>
        <taxon>Ecdysozoa</taxon>
        <taxon>Arthropoda</taxon>
        <taxon>Hexapoda</taxon>
        <taxon>Insecta</taxon>
        <taxon>Pterygota</taxon>
        <taxon>Neoptera</taxon>
        <taxon>Endopterygota</taxon>
        <taxon>Diptera</taxon>
        <taxon>Nematocera</taxon>
        <taxon>Chironomoidea</taxon>
        <taxon>Chironomidae</taxon>
        <taxon>Chironominae</taxon>
        <taxon>Chironomus</taxon>
    </lineage>
</organism>
<feature type="compositionally biased region" description="Polar residues" evidence="1">
    <location>
        <begin position="160"/>
        <end position="170"/>
    </location>
</feature>
<proteinExistence type="predicted"/>
<evidence type="ECO:0008006" key="4">
    <source>
        <dbReference type="Google" id="ProtNLM"/>
    </source>
</evidence>
<name>A0A9N9WRT5_9DIPT</name>
<dbReference type="AlphaFoldDB" id="A0A9N9WRT5"/>
<accession>A0A9N9WRT5</accession>
<feature type="region of interest" description="Disordered" evidence="1">
    <location>
        <begin position="63"/>
        <end position="86"/>
    </location>
</feature>
<gene>
    <name evidence="2" type="ORF">CHIRRI_LOCUS6562</name>
</gene>
<evidence type="ECO:0000256" key="1">
    <source>
        <dbReference type="SAM" id="MobiDB-lite"/>
    </source>
</evidence>
<feature type="compositionally biased region" description="Polar residues" evidence="1">
    <location>
        <begin position="208"/>
        <end position="219"/>
    </location>
</feature>
<feature type="region of interest" description="Disordered" evidence="1">
    <location>
        <begin position="244"/>
        <end position="270"/>
    </location>
</feature>
<reference evidence="2" key="1">
    <citation type="submission" date="2022-01" db="EMBL/GenBank/DDBJ databases">
        <authorList>
            <person name="King R."/>
        </authorList>
    </citation>
    <scope>NUCLEOTIDE SEQUENCE</scope>
</reference>
<dbReference type="OrthoDB" id="7790967at2759"/>
<dbReference type="InterPro" id="IPR021109">
    <property type="entry name" value="Peptidase_aspartic_dom_sf"/>
</dbReference>
<feature type="region of interest" description="Disordered" evidence="1">
    <location>
        <begin position="197"/>
        <end position="224"/>
    </location>
</feature>
<keyword evidence="3" id="KW-1185">Reference proteome</keyword>
<evidence type="ECO:0000313" key="2">
    <source>
        <dbReference type="EMBL" id="CAG9803664.1"/>
    </source>
</evidence>
<dbReference type="Proteomes" id="UP001153620">
    <property type="component" value="Chromosome 2"/>
</dbReference>